<dbReference type="WBParaSite" id="Minc3s02078g28139">
    <property type="protein sequence ID" value="Minc3s02078g28139"/>
    <property type="gene ID" value="Minc3s02078g28139"/>
</dbReference>
<evidence type="ECO:0000313" key="2">
    <source>
        <dbReference type="WBParaSite" id="Minc3s02078g28139"/>
    </source>
</evidence>
<name>A0A914MKJ3_MELIC</name>
<protein>
    <submittedName>
        <fullName evidence="2">Candidate secreted effector</fullName>
    </submittedName>
</protein>
<proteinExistence type="predicted"/>
<reference evidence="2" key="1">
    <citation type="submission" date="2022-11" db="UniProtKB">
        <authorList>
            <consortium name="WormBaseParasite"/>
        </authorList>
    </citation>
    <scope>IDENTIFICATION</scope>
</reference>
<sequence length="66" mass="7705">MILSKEKIFGCWVQWWVGCSGGYASGSSEPEPTIHSTGWVCKFWMHVNLVVTIKNFWVLRNFGRRR</sequence>
<dbReference type="PROSITE" id="PS51257">
    <property type="entry name" value="PROKAR_LIPOPROTEIN"/>
    <property type="match status" value="1"/>
</dbReference>
<accession>A0A914MKJ3</accession>
<keyword evidence="1" id="KW-1185">Reference proteome</keyword>
<organism evidence="1 2">
    <name type="scientific">Meloidogyne incognita</name>
    <name type="common">Southern root-knot nematode worm</name>
    <name type="synonym">Oxyuris incognita</name>
    <dbReference type="NCBI Taxonomy" id="6306"/>
    <lineage>
        <taxon>Eukaryota</taxon>
        <taxon>Metazoa</taxon>
        <taxon>Ecdysozoa</taxon>
        <taxon>Nematoda</taxon>
        <taxon>Chromadorea</taxon>
        <taxon>Rhabditida</taxon>
        <taxon>Tylenchina</taxon>
        <taxon>Tylenchomorpha</taxon>
        <taxon>Tylenchoidea</taxon>
        <taxon>Meloidogynidae</taxon>
        <taxon>Meloidogyninae</taxon>
        <taxon>Meloidogyne</taxon>
        <taxon>Meloidogyne incognita group</taxon>
    </lineage>
</organism>
<dbReference type="AlphaFoldDB" id="A0A914MKJ3"/>
<evidence type="ECO:0000313" key="1">
    <source>
        <dbReference type="Proteomes" id="UP000887563"/>
    </source>
</evidence>
<dbReference type="Proteomes" id="UP000887563">
    <property type="component" value="Unplaced"/>
</dbReference>